<proteinExistence type="predicted"/>
<dbReference type="Proteomes" id="UP000785679">
    <property type="component" value="Unassembled WGS sequence"/>
</dbReference>
<reference evidence="1" key="1">
    <citation type="submission" date="2019-06" db="EMBL/GenBank/DDBJ databases">
        <authorList>
            <person name="Zheng W."/>
        </authorList>
    </citation>
    <scope>NUCLEOTIDE SEQUENCE</scope>
    <source>
        <strain evidence="1">QDHG01</strain>
    </source>
</reference>
<evidence type="ECO:0000313" key="2">
    <source>
        <dbReference type="Proteomes" id="UP000785679"/>
    </source>
</evidence>
<organism evidence="1 2">
    <name type="scientific">Halteria grandinella</name>
    <dbReference type="NCBI Taxonomy" id="5974"/>
    <lineage>
        <taxon>Eukaryota</taxon>
        <taxon>Sar</taxon>
        <taxon>Alveolata</taxon>
        <taxon>Ciliophora</taxon>
        <taxon>Intramacronucleata</taxon>
        <taxon>Spirotrichea</taxon>
        <taxon>Stichotrichia</taxon>
        <taxon>Sporadotrichida</taxon>
        <taxon>Halteriidae</taxon>
        <taxon>Halteria</taxon>
    </lineage>
</organism>
<evidence type="ECO:0000313" key="1">
    <source>
        <dbReference type="EMBL" id="TNV74858.1"/>
    </source>
</evidence>
<keyword evidence="2" id="KW-1185">Reference proteome</keyword>
<dbReference type="EMBL" id="RRYP01016590">
    <property type="protein sequence ID" value="TNV74858.1"/>
    <property type="molecule type" value="Genomic_DNA"/>
</dbReference>
<accession>A0A8J8NGX6</accession>
<dbReference type="AlphaFoldDB" id="A0A8J8NGX6"/>
<name>A0A8J8NGX6_HALGN</name>
<sequence>MQTMQIGDGSAAAASLHRDYALWSIALTNSEIINVIRQQAIISMTLQNRKYKRIASFIIEILQAPQARQPLLLNRFLQVQSSHSHNYRYQL</sequence>
<comment type="caution">
    <text evidence="1">The sequence shown here is derived from an EMBL/GenBank/DDBJ whole genome shotgun (WGS) entry which is preliminary data.</text>
</comment>
<gene>
    <name evidence="1" type="ORF">FGO68_gene14839</name>
</gene>
<protein>
    <submittedName>
        <fullName evidence="1">Uncharacterized protein</fullName>
    </submittedName>
</protein>